<dbReference type="HOGENOM" id="CLU_3292386_0_0_3"/>
<dbReference type="Proteomes" id="UP000034103">
    <property type="component" value="Chromosome"/>
</dbReference>
<proteinExistence type="predicted"/>
<evidence type="ECO:0000313" key="2">
    <source>
        <dbReference type="Proteomes" id="UP000034103"/>
    </source>
</evidence>
<evidence type="ECO:0000313" key="1">
    <source>
        <dbReference type="EMBL" id="AKE63776.1"/>
    </source>
</evidence>
<gene>
    <name evidence="1" type="ORF">MYAER_1420</name>
</gene>
<accession>A0A0F6U388</accession>
<protein>
    <submittedName>
        <fullName evidence="1">Uncharacterized protein</fullName>
    </submittedName>
</protein>
<organism evidence="1 2">
    <name type="scientific">Microcystis aeruginosa NIES-2549</name>
    <dbReference type="NCBI Taxonomy" id="1641812"/>
    <lineage>
        <taxon>Bacteria</taxon>
        <taxon>Bacillati</taxon>
        <taxon>Cyanobacteriota</taxon>
        <taxon>Cyanophyceae</taxon>
        <taxon>Oscillatoriophycideae</taxon>
        <taxon>Chroococcales</taxon>
        <taxon>Microcystaceae</taxon>
        <taxon>Microcystis</taxon>
    </lineage>
</organism>
<reference evidence="1 2" key="1">
    <citation type="journal article" date="2015" name="Genome Announc.">
        <title>Complete Genome Sequence of Microcystis aeruginosa NIES-2549, a Bloom-Forming Cyanobacterium from Lake Kasumigaura, Japan.</title>
        <authorList>
            <person name="Yamaguchi H."/>
            <person name="Suzuki S."/>
            <person name="Tanabe Y."/>
            <person name="Osana Y."/>
            <person name="Shimura Y."/>
            <person name="Ishida K."/>
            <person name="Kawachi M."/>
        </authorList>
    </citation>
    <scope>NUCLEOTIDE SEQUENCE [LARGE SCALE GENOMIC DNA]</scope>
    <source>
        <strain evidence="1 2">NIES-2549</strain>
    </source>
</reference>
<dbReference type="EMBL" id="CP011304">
    <property type="protein sequence ID" value="AKE63776.1"/>
    <property type="molecule type" value="Genomic_DNA"/>
</dbReference>
<dbReference type="AlphaFoldDB" id="A0A0F6U388"/>
<name>A0A0F6U388_MICAE</name>
<sequence>MRKRGQRRLLILSIISTVSIIPAYPITLKNVVDRVMGDFQ</sequence>